<reference evidence="3 4" key="1">
    <citation type="submission" date="2024-02" db="EMBL/GenBank/DDBJ databases">
        <title>A novel Wenzhouxiangellaceae bacterium, isolated from coastal sediments.</title>
        <authorList>
            <person name="Du Z.-J."/>
            <person name="Ye Y.-Q."/>
            <person name="Zhang X.-Y."/>
        </authorList>
    </citation>
    <scope>NUCLEOTIDE SEQUENCE [LARGE SCALE GENOMIC DNA]</scope>
    <source>
        <strain evidence="3 4">CH-27</strain>
    </source>
</reference>
<proteinExistence type="predicted"/>
<dbReference type="GO" id="GO:0006508">
    <property type="term" value="P:proteolysis"/>
    <property type="evidence" value="ECO:0007669"/>
    <property type="project" value="InterPro"/>
</dbReference>
<dbReference type="AlphaFoldDB" id="A0AAW9RBY7"/>
<accession>A0AAW9RBY7</accession>
<evidence type="ECO:0000259" key="1">
    <source>
        <dbReference type="Pfam" id="PF00326"/>
    </source>
</evidence>
<dbReference type="Pfam" id="PF00930">
    <property type="entry name" value="DPPIV_N"/>
    <property type="match status" value="1"/>
</dbReference>
<dbReference type="Proteomes" id="UP001359886">
    <property type="component" value="Unassembled WGS sequence"/>
</dbReference>
<dbReference type="InterPro" id="IPR029058">
    <property type="entry name" value="AB_hydrolase_fold"/>
</dbReference>
<feature type="domain" description="Peptidase S9 prolyl oligopeptidase catalytic" evidence="1">
    <location>
        <begin position="519"/>
        <end position="716"/>
    </location>
</feature>
<dbReference type="SUPFAM" id="SSF82171">
    <property type="entry name" value="DPP6 N-terminal domain-like"/>
    <property type="match status" value="1"/>
</dbReference>
<dbReference type="Pfam" id="PF00326">
    <property type="entry name" value="Peptidase_S9"/>
    <property type="match status" value="1"/>
</dbReference>
<dbReference type="InterPro" id="IPR002469">
    <property type="entry name" value="Peptidase_S9B_N"/>
</dbReference>
<evidence type="ECO:0000313" key="4">
    <source>
        <dbReference type="Proteomes" id="UP001359886"/>
    </source>
</evidence>
<organism evidence="3 4">
    <name type="scientific">Elongatibacter sediminis</name>
    <dbReference type="NCBI Taxonomy" id="3119006"/>
    <lineage>
        <taxon>Bacteria</taxon>
        <taxon>Pseudomonadati</taxon>
        <taxon>Pseudomonadota</taxon>
        <taxon>Gammaproteobacteria</taxon>
        <taxon>Chromatiales</taxon>
        <taxon>Wenzhouxiangellaceae</taxon>
        <taxon>Elongatibacter</taxon>
    </lineage>
</organism>
<dbReference type="GO" id="GO:0008236">
    <property type="term" value="F:serine-type peptidase activity"/>
    <property type="evidence" value="ECO:0007669"/>
    <property type="project" value="InterPro"/>
</dbReference>
<dbReference type="InterPro" id="IPR001375">
    <property type="entry name" value="Peptidase_S9_cat"/>
</dbReference>
<evidence type="ECO:0000259" key="2">
    <source>
        <dbReference type="Pfam" id="PF00930"/>
    </source>
</evidence>
<dbReference type="InterPro" id="IPR011659">
    <property type="entry name" value="WD40"/>
</dbReference>
<dbReference type="InterPro" id="IPR050278">
    <property type="entry name" value="Serine_Prot_S9B/DPPIV"/>
</dbReference>
<feature type="domain" description="Dipeptidylpeptidase IV N-terminal" evidence="2">
    <location>
        <begin position="122"/>
        <end position="427"/>
    </location>
</feature>
<dbReference type="EMBL" id="JAZHOG010000001">
    <property type="protein sequence ID" value="MEJ8566280.1"/>
    <property type="molecule type" value="Genomic_DNA"/>
</dbReference>
<dbReference type="SUPFAM" id="SSF53474">
    <property type="entry name" value="alpha/beta-Hydrolases"/>
    <property type="match status" value="1"/>
</dbReference>
<protein>
    <submittedName>
        <fullName evidence="3">Prolyl oligopeptidase family serine peptidase</fullName>
    </submittedName>
</protein>
<name>A0AAW9RBY7_9GAMM</name>
<dbReference type="PANTHER" id="PTHR11731:SF193">
    <property type="entry name" value="DIPEPTIDYL PEPTIDASE 9"/>
    <property type="match status" value="1"/>
</dbReference>
<dbReference type="RefSeq" id="WP_354693603.1">
    <property type="nucleotide sequence ID" value="NZ_JAZHOG010000001.1"/>
</dbReference>
<dbReference type="GO" id="GO:0008239">
    <property type="term" value="F:dipeptidyl-peptidase activity"/>
    <property type="evidence" value="ECO:0007669"/>
    <property type="project" value="TreeGrafter"/>
</dbReference>
<keyword evidence="4" id="KW-1185">Reference proteome</keyword>
<evidence type="ECO:0000313" key="3">
    <source>
        <dbReference type="EMBL" id="MEJ8566280.1"/>
    </source>
</evidence>
<gene>
    <name evidence="3" type="ORF">V3330_01475</name>
</gene>
<sequence>MRSVLIRGVLNLPLILLILLFVCPPGVRAAPPEMSIDGFYSLPQVIGTSPEAAVWSPDGRHVAFLWNDGGYPFRDVWLYDAGRDSLRRLTDLGGANARSETARGVTEVAWLASGDQLAFVFEGDLWTVAAASGQSNRLMSSEEREHSLRPAPGDDRFAFVRSGDLWVLDSDDARAAHRLVYTESGKVAVERYRWSPDGDRIAVVLADKRRVPVRDIHFYAEGEHRVHRVSRPLPGEETTRRRIGIVDAQEPNDALWLEHPALHPVYGIAWSHAGDRLLVDSSSFLLEERNVRTYRAQTGEATLHYRFLEPRQLNPAWSAAWAPGDRGLVILSDRGGRYHLYHQAEPTGELRRLTGGEWEVSSFEVDADGGSIYFAANKDHVADRQLYRVPFDGGDIENLSQRPGTHDAVYAPGFGRAVVRHSSDTRPPDLYLLATRQPGAAVPVTHSPLQTFDTHRWAQVRYIEFASHVDGTPLVARLSLPANYTPGHRYPLIVGSVYADTVRNQWGGRTSHPTWGLDQVLVARGYLLLNVNVRGSWGQGKSFRQGLLSGYGGIDIDDLESGLRHLVDEGLADPDRVGIWGSSYGGLMTLMSLFKKPGLYAAGIAGAPASNVWHAFPEQMWVMGDAVGDYGDRYRAQSAYYHSQGLQDPLMIIHGTADDVVFYADSLALAERMIDQGKSFELVSLPGVSHAWDVDSLSEARFAFNRMVRFFDRHLKPENAR</sequence>
<comment type="caution">
    <text evidence="3">The sequence shown here is derived from an EMBL/GenBank/DDBJ whole genome shotgun (WGS) entry which is preliminary data.</text>
</comment>
<dbReference type="Pfam" id="PF07676">
    <property type="entry name" value="PD40"/>
    <property type="match status" value="1"/>
</dbReference>
<dbReference type="Gene3D" id="2.140.10.30">
    <property type="entry name" value="Dipeptidylpeptidase IV, N-terminal domain"/>
    <property type="match status" value="1"/>
</dbReference>
<dbReference type="Gene3D" id="3.40.50.1820">
    <property type="entry name" value="alpha/beta hydrolase"/>
    <property type="match status" value="1"/>
</dbReference>
<dbReference type="PANTHER" id="PTHR11731">
    <property type="entry name" value="PROTEASE FAMILY S9B,C DIPEPTIDYL-PEPTIDASE IV-RELATED"/>
    <property type="match status" value="1"/>
</dbReference>